<evidence type="ECO:0000313" key="5">
    <source>
        <dbReference type="Proteomes" id="UP000807342"/>
    </source>
</evidence>
<dbReference type="SUPFAM" id="SSF50685">
    <property type="entry name" value="Barwin-like endoglucanases"/>
    <property type="match status" value="1"/>
</dbReference>
<dbReference type="Gene3D" id="2.40.40.10">
    <property type="entry name" value="RlpA-like domain"/>
    <property type="match status" value="1"/>
</dbReference>
<evidence type="ECO:0000313" key="4">
    <source>
        <dbReference type="EMBL" id="KAF9452251.1"/>
    </source>
</evidence>
<dbReference type="Proteomes" id="UP000807342">
    <property type="component" value="Unassembled WGS sequence"/>
</dbReference>
<dbReference type="EMBL" id="MU151073">
    <property type="protein sequence ID" value="KAF9452251.1"/>
    <property type="molecule type" value="Genomic_DNA"/>
</dbReference>
<accession>A0A9P5XNA6</accession>
<feature type="region of interest" description="Disordered" evidence="2">
    <location>
        <begin position="146"/>
        <end position="238"/>
    </location>
</feature>
<dbReference type="AlphaFoldDB" id="A0A9P5XNA6"/>
<dbReference type="CDD" id="cd22191">
    <property type="entry name" value="DPBB_RlpA_EXP_N-like"/>
    <property type="match status" value="1"/>
</dbReference>
<keyword evidence="1 3" id="KW-0732">Signal</keyword>
<gene>
    <name evidence="4" type="ORF">P691DRAFT_772427</name>
</gene>
<feature type="compositionally biased region" description="Low complexity" evidence="2">
    <location>
        <begin position="175"/>
        <end position="224"/>
    </location>
</feature>
<evidence type="ECO:0000256" key="1">
    <source>
        <dbReference type="ARBA" id="ARBA00022729"/>
    </source>
</evidence>
<feature type="chain" id="PRO_5040466869" description="RlpA-like protein double-psi beta-barrel domain-containing protein" evidence="3">
    <location>
        <begin position="20"/>
        <end position="265"/>
    </location>
</feature>
<feature type="signal peptide" evidence="3">
    <location>
        <begin position="1"/>
        <end position="19"/>
    </location>
</feature>
<dbReference type="PANTHER" id="PTHR31836:SF28">
    <property type="entry name" value="SRCR DOMAIN-CONTAINING PROTEIN-RELATED"/>
    <property type="match status" value="1"/>
</dbReference>
<organism evidence="4 5">
    <name type="scientific">Macrolepiota fuliginosa MF-IS2</name>
    <dbReference type="NCBI Taxonomy" id="1400762"/>
    <lineage>
        <taxon>Eukaryota</taxon>
        <taxon>Fungi</taxon>
        <taxon>Dikarya</taxon>
        <taxon>Basidiomycota</taxon>
        <taxon>Agaricomycotina</taxon>
        <taxon>Agaricomycetes</taxon>
        <taxon>Agaricomycetidae</taxon>
        <taxon>Agaricales</taxon>
        <taxon>Agaricineae</taxon>
        <taxon>Agaricaceae</taxon>
        <taxon>Macrolepiota</taxon>
    </lineage>
</organism>
<dbReference type="InterPro" id="IPR036908">
    <property type="entry name" value="RlpA-like_sf"/>
</dbReference>
<evidence type="ECO:0000256" key="2">
    <source>
        <dbReference type="SAM" id="MobiDB-lite"/>
    </source>
</evidence>
<dbReference type="InterPro" id="IPR051477">
    <property type="entry name" value="Expansin_CellWall"/>
</dbReference>
<comment type="caution">
    <text evidence="4">The sequence shown here is derived from an EMBL/GenBank/DDBJ whole genome shotgun (WGS) entry which is preliminary data.</text>
</comment>
<dbReference type="PANTHER" id="PTHR31836">
    <property type="match status" value="1"/>
</dbReference>
<reference evidence="4" key="1">
    <citation type="submission" date="2020-11" db="EMBL/GenBank/DDBJ databases">
        <authorList>
            <consortium name="DOE Joint Genome Institute"/>
            <person name="Ahrendt S."/>
            <person name="Riley R."/>
            <person name="Andreopoulos W."/>
            <person name="Labutti K."/>
            <person name="Pangilinan J."/>
            <person name="Ruiz-Duenas F.J."/>
            <person name="Barrasa J.M."/>
            <person name="Sanchez-Garcia M."/>
            <person name="Camarero S."/>
            <person name="Miyauchi S."/>
            <person name="Serrano A."/>
            <person name="Linde D."/>
            <person name="Babiker R."/>
            <person name="Drula E."/>
            <person name="Ayuso-Fernandez I."/>
            <person name="Pacheco R."/>
            <person name="Padilla G."/>
            <person name="Ferreira P."/>
            <person name="Barriuso J."/>
            <person name="Kellner H."/>
            <person name="Castanera R."/>
            <person name="Alfaro M."/>
            <person name="Ramirez L."/>
            <person name="Pisabarro A.G."/>
            <person name="Kuo A."/>
            <person name="Tritt A."/>
            <person name="Lipzen A."/>
            <person name="He G."/>
            <person name="Yan M."/>
            <person name="Ng V."/>
            <person name="Cullen D."/>
            <person name="Martin F."/>
            <person name="Rosso M.-N."/>
            <person name="Henrissat B."/>
            <person name="Hibbett D."/>
            <person name="Martinez A.T."/>
            <person name="Grigoriev I.V."/>
        </authorList>
    </citation>
    <scope>NUCLEOTIDE SEQUENCE</scope>
    <source>
        <strain evidence="4">MF-IS2</strain>
    </source>
</reference>
<name>A0A9P5XNA6_9AGAR</name>
<dbReference type="OrthoDB" id="623670at2759"/>
<sequence>MRLDLTLLALVAPLAVVGDLRHSSRRNHHEVAKRADGSVQLHKRFSGTRWTFYDVGGAAGACGAVNSPGQHIVALNSAQYGSGYPGPNCGKTIVMKIGNKQTTATITDECPGCPYGGLDLTTGLFSFFDSLGVGVLSGDWWFADDAPPADPSPTPKPTPKPKPTTTSKPPPPPTTTHHTTTSTTSTPAPTTHTPTTTSQSSAVTSSSASSQAPSSSINKSSGISELATPTGVASTGNGAAQNILDCNNLLMNMGGLVVAGAEAQA</sequence>
<feature type="compositionally biased region" description="Pro residues" evidence="2">
    <location>
        <begin position="148"/>
        <end position="174"/>
    </location>
</feature>
<proteinExistence type="predicted"/>
<keyword evidence="5" id="KW-1185">Reference proteome</keyword>
<evidence type="ECO:0008006" key="6">
    <source>
        <dbReference type="Google" id="ProtNLM"/>
    </source>
</evidence>
<evidence type="ECO:0000256" key="3">
    <source>
        <dbReference type="SAM" id="SignalP"/>
    </source>
</evidence>
<protein>
    <recommendedName>
        <fullName evidence="6">RlpA-like protein double-psi beta-barrel domain-containing protein</fullName>
    </recommendedName>
</protein>